<feature type="domain" description="HTH cro/C1-type" evidence="3">
    <location>
        <begin position="17"/>
        <end position="71"/>
    </location>
</feature>
<evidence type="ECO:0000256" key="2">
    <source>
        <dbReference type="SAM" id="MobiDB-lite"/>
    </source>
</evidence>
<dbReference type="GO" id="GO:0003700">
    <property type="term" value="F:DNA-binding transcription factor activity"/>
    <property type="evidence" value="ECO:0007669"/>
    <property type="project" value="TreeGrafter"/>
</dbReference>
<evidence type="ECO:0000313" key="4">
    <source>
        <dbReference type="EMBL" id="AZU04846.1"/>
    </source>
</evidence>
<dbReference type="Proteomes" id="UP000286954">
    <property type="component" value="Chromosome"/>
</dbReference>
<keyword evidence="1" id="KW-0238">DNA-binding</keyword>
<reference evidence="4 5" key="1">
    <citation type="submission" date="2016-12" db="EMBL/GenBank/DDBJ databases">
        <title>The genome of dimorphic prosthecate Glycocaulis alkaliphilus 6b-8t, isolated from crude oil dictates its adaptability in petroleum environments.</title>
        <authorList>
            <person name="Wu X.-L."/>
            <person name="Geng S."/>
        </authorList>
    </citation>
    <scope>NUCLEOTIDE SEQUENCE [LARGE SCALE GENOMIC DNA]</scope>
    <source>
        <strain evidence="4 5">6B-8</strain>
    </source>
</reference>
<dbReference type="InterPro" id="IPR010982">
    <property type="entry name" value="Lambda_DNA-bd_dom_sf"/>
</dbReference>
<dbReference type="SUPFAM" id="SSF47413">
    <property type="entry name" value="lambda repressor-like DNA-binding domains"/>
    <property type="match status" value="1"/>
</dbReference>
<dbReference type="SMART" id="SM00530">
    <property type="entry name" value="HTH_XRE"/>
    <property type="match status" value="1"/>
</dbReference>
<feature type="region of interest" description="Disordered" evidence="2">
    <location>
        <begin position="90"/>
        <end position="111"/>
    </location>
</feature>
<keyword evidence="5" id="KW-1185">Reference proteome</keyword>
<organism evidence="4 5">
    <name type="scientific">Glycocaulis alkaliphilus</name>
    <dbReference type="NCBI Taxonomy" id="1434191"/>
    <lineage>
        <taxon>Bacteria</taxon>
        <taxon>Pseudomonadati</taxon>
        <taxon>Pseudomonadota</taxon>
        <taxon>Alphaproteobacteria</taxon>
        <taxon>Maricaulales</taxon>
        <taxon>Maricaulaceae</taxon>
        <taxon>Glycocaulis</taxon>
    </lineage>
</organism>
<evidence type="ECO:0000259" key="3">
    <source>
        <dbReference type="PROSITE" id="PS50943"/>
    </source>
</evidence>
<dbReference type="Gene3D" id="1.10.260.40">
    <property type="entry name" value="lambda repressor-like DNA-binding domains"/>
    <property type="match status" value="1"/>
</dbReference>
<dbReference type="PANTHER" id="PTHR46797">
    <property type="entry name" value="HTH-TYPE TRANSCRIPTIONAL REGULATOR"/>
    <property type="match status" value="1"/>
</dbReference>
<gene>
    <name evidence="4" type="ORF">X907_2331</name>
</gene>
<evidence type="ECO:0000256" key="1">
    <source>
        <dbReference type="ARBA" id="ARBA00023125"/>
    </source>
</evidence>
<dbReference type="GO" id="GO:0003677">
    <property type="term" value="F:DNA binding"/>
    <property type="evidence" value="ECO:0007669"/>
    <property type="project" value="UniProtKB-KW"/>
</dbReference>
<dbReference type="Pfam" id="PF01381">
    <property type="entry name" value="HTH_3"/>
    <property type="match status" value="1"/>
</dbReference>
<sequence>MKADQMSYLLEKIAARLKQAREEKGLSQRALAQLTGVPQSHISKIESGAVDIRLSSLVEIARTLELELELVPRPALPAVQAILRSRRNEAAHAGAGAVSRPQYQLEAGGDD</sequence>
<proteinExistence type="predicted"/>
<dbReference type="KEGG" id="gak:X907_2331"/>
<protein>
    <submittedName>
        <fullName evidence="4">Transcriptional regulator, XRE family protein</fullName>
    </submittedName>
</protein>
<dbReference type="GO" id="GO:0005829">
    <property type="term" value="C:cytosol"/>
    <property type="evidence" value="ECO:0007669"/>
    <property type="project" value="TreeGrafter"/>
</dbReference>
<accession>A0A3T0EC10</accession>
<dbReference type="InterPro" id="IPR050807">
    <property type="entry name" value="TransReg_Diox_bact_type"/>
</dbReference>
<name>A0A3T0EC10_9PROT</name>
<dbReference type="AlphaFoldDB" id="A0A3T0EC10"/>
<dbReference type="InterPro" id="IPR001387">
    <property type="entry name" value="Cro/C1-type_HTH"/>
</dbReference>
<dbReference type="EMBL" id="CP018911">
    <property type="protein sequence ID" value="AZU04846.1"/>
    <property type="molecule type" value="Genomic_DNA"/>
</dbReference>
<dbReference type="PANTHER" id="PTHR46797:SF1">
    <property type="entry name" value="METHYLPHOSPHONATE SYNTHASE"/>
    <property type="match status" value="1"/>
</dbReference>
<dbReference type="CDD" id="cd00093">
    <property type="entry name" value="HTH_XRE"/>
    <property type="match status" value="1"/>
</dbReference>
<evidence type="ECO:0000313" key="5">
    <source>
        <dbReference type="Proteomes" id="UP000286954"/>
    </source>
</evidence>
<dbReference type="PROSITE" id="PS50943">
    <property type="entry name" value="HTH_CROC1"/>
    <property type="match status" value="1"/>
</dbReference>